<dbReference type="RefSeq" id="WP_062292449.1">
    <property type="nucleotide sequence ID" value="NZ_CP012036.1"/>
</dbReference>
<evidence type="ECO:0000313" key="4">
    <source>
        <dbReference type="Proteomes" id="UP000062645"/>
    </source>
</evidence>
<keyword evidence="4" id="KW-1185">Reference proteome</keyword>
<dbReference type="STRING" id="224013.ACX27_11895"/>
<sequence length="153" mass="17391">MTYATDESTRQAVKQFRQFDVDTQLALLWFGYLDIKDEILPSGNDNAEIDTANAVYDQILALPKEQQLQAQRDIAGCANSDISRAYTALHSSGKLELWLRLAQGMESNQIITVPSDYELPEETNDFVENIEKLDLEKRIDFMRSVVLEMGAKQ</sequence>
<keyword evidence="1" id="KW-0157">Chromophore</keyword>
<dbReference type="GO" id="GO:0031404">
    <property type="term" value="F:chloride ion binding"/>
    <property type="evidence" value="ECO:0007669"/>
    <property type="project" value="InterPro"/>
</dbReference>
<dbReference type="GO" id="GO:0030089">
    <property type="term" value="C:phycobilisome"/>
    <property type="evidence" value="ECO:0007669"/>
    <property type="project" value="UniProtKB-UniRule"/>
</dbReference>
<dbReference type="GO" id="GO:0016037">
    <property type="term" value="P:light absorption"/>
    <property type="evidence" value="ECO:0007669"/>
    <property type="project" value="UniProtKB-UniRule"/>
</dbReference>
<dbReference type="EMBL" id="CP012036">
    <property type="protein sequence ID" value="ALF53385.1"/>
    <property type="molecule type" value="Genomic_DNA"/>
</dbReference>
<dbReference type="KEGG" id="npz:ACX27_11895"/>
<keyword evidence="1" id="KW-0042">Antenna complex</keyword>
<dbReference type="PATRIC" id="fig|224013.5.peg.2882"/>
<dbReference type="Proteomes" id="UP000062645">
    <property type="component" value="Chromosome"/>
</dbReference>
<organism evidence="3 4">
    <name type="scientific">Nostoc piscinale CENA21</name>
    <dbReference type="NCBI Taxonomy" id="224013"/>
    <lineage>
        <taxon>Bacteria</taxon>
        <taxon>Bacillati</taxon>
        <taxon>Cyanobacteriota</taxon>
        <taxon>Cyanophyceae</taxon>
        <taxon>Nostocales</taxon>
        <taxon>Nostocaceae</taxon>
        <taxon>Nostoc</taxon>
    </lineage>
</organism>
<dbReference type="Gene3D" id="1.10.2090.10">
    <property type="entry name" value="Orange carotenoid-binding protein, N-terminal domain"/>
    <property type="match status" value="1"/>
</dbReference>
<comment type="similarity">
    <text evidence="1">Belongs to the orange carotenoid-binding protein family.</text>
</comment>
<keyword evidence="1" id="KW-0793">Thylakoid</keyword>
<gene>
    <name evidence="3" type="ORF">ACX27_11895</name>
</gene>
<name>A0A0M4SKR2_9NOSO</name>
<keyword evidence="1" id="KW-0472">Membrane</keyword>
<feature type="domain" description="OCP N-terminal" evidence="2">
    <location>
        <begin position="6"/>
        <end position="153"/>
    </location>
</feature>
<dbReference type="AlphaFoldDB" id="A0A0M4SKR2"/>
<protein>
    <submittedName>
        <fullName evidence="3">Orange carotenoid protein</fullName>
    </submittedName>
</protein>
<evidence type="ECO:0000256" key="1">
    <source>
        <dbReference type="PROSITE-ProRule" id="PRU01109"/>
    </source>
</evidence>
<dbReference type="InterPro" id="IPR015233">
    <property type="entry name" value="Orange_carotenoid-bd_N"/>
</dbReference>
<dbReference type="Pfam" id="PF09150">
    <property type="entry name" value="Carot_N"/>
    <property type="match status" value="1"/>
</dbReference>
<accession>A0A0M4SKR2</accession>
<evidence type="ECO:0000259" key="2">
    <source>
        <dbReference type="PROSITE" id="PS51773"/>
    </source>
</evidence>
<reference evidence="4" key="1">
    <citation type="submission" date="2015-07" db="EMBL/GenBank/DDBJ databases">
        <title>Genome Of Nitrogen-Fixing Cyanobacterium Nostoc piscinale CENA21 From Solimoes/Amazon River Floodplain Sediments And Comparative Genomics To Uncover Biosynthetic Natural Products Potential.</title>
        <authorList>
            <person name="Leao T.F."/>
            <person name="Leao P.N."/>
            <person name="Guimaraes P.I."/>
            <person name="de Melo A.G.C."/>
            <person name="Ramos R.T.J."/>
            <person name="Silva A."/>
            <person name="Fiore M.F."/>
            <person name="Schneider M.P.C."/>
        </authorList>
    </citation>
    <scope>NUCLEOTIDE SEQUENCE [LARGE SCALE GENOMIC DNA]</scope>
    <source>
        <strain evidence="4">CENA21</strain>
    </source>
</reference>
<dbReference type="InterPro" id="IPR036917">
    <property type="entry name" value="Orange_carotenoid-bd_N_sf"/>
</dbReference>
<dbReference type="PROSITE" id="PS51773">
    <property type="entry name" value="OCP_N"/>
    <property type="match status" value="1"/>
</dbReference>
<evidence type="ECO:0000313" key="3">
    <source>
        <dbReference type="EMBL" id="ALF53385.1"/>
    </source>
</evidence>
<dbReference type="OrthoDB" id="511607at2"/>
<proteinExistence type="inferred from homology"/>
<dbReference type="SUPFAM" id="SSF81930">
    <property type="entry name" value="Orange carotenoid protein, N-terminal domain"/>
    <property type="match status" value="1"/>
</dbReference>
<keyword evidence="1" id="KW-0605">Phycobilisome</keyword>
<reference evidence="3 4" key="2">
    <citation type="journal article" date="2016" name="Genome Announc.">
        <title>Draft Genome Sequence of the N2-Fixing Cyanobacterium Nostoc piscinale CENA21, Isolated from the Brazilian Amazon Floodplain.</title>
        <authorList>
            <person name="Leao T."/>
            <person name="Guimaraes P.I."/>
            <person name="de Melo A.G."/>
            <person name="Ramos R.T."/>
            <person name="Leao P.N."/>
            <person name="Silva A."/>
            <person name="Fiore M.F."/>
            <person name="Schneider M.P."/>
        </authorList>
    </citation>
    <scope>NUCLEOTIDE SEQUENCE [LARGE SCALE GENOMIC DNA]</scope>
    <source>
        <strain evidence="3 4">CENA21</strain>
    </source>
</reference>